<comment type="caution">
    <text evidence="1">The sequence shown here is derived from an EMBL/GenBank/DDBJ whole genome shotgun (WGS) entry which is preliminary data.</text>
</comment>
<sequence>MFRIEIDEDEVVKLIRERISELVNEVEAEQVFWDRKDLIRNTKMSWPTILNQFFYDQRFPKYKVGSKWYFPARDARAFLEKWVYEQK</sequence>
<dbReference type="Proteomes" id="UP000241645">
    <property type="component" value="Unassembled WGS sequence"/>
</dbReference>
<name>A0ABX5FHS6_9BACL</name>
<dbReference type="EMBL" id="PXZO01000060">
    <property type="protein sequence ID" value="PSK04221.1"/>
    <property type="molecule type" value="Genomic_DNA"/>
</dbReference>
<dbReference type="GeneID" id="95753726"/>
<accession>A0ABX5FHS6</accession>
<organism evidence="1 2">
    <name type="scientific">Brevibacillus porteri</name>
    <dbReference type="NCBI Taxonomy" id="2126350"/>
    <lineage>
        <taxon>Bacteria</taxon>
        <taxon>Bacillati</taxon>
        <taxon>Bacillota</taxon>
        <taxon>Bacilli</taxon>
        <taxon>Bacillales</taxon>
        <taxon>Paenibacillaceae</taxon>
        <taxon>Brevibacillus</taxon>
    </lineage>
</organism>
<gene>
    <name evidence="1" type="ORF">C7R92_26960</name>
</gene>
<reference evidence="1 2" key="1">
    <citation type="submission" date="2018-03" db="EMBL/GenBank/DDBJ databases">
        <title>Brevisbacillus phylogenomics.</title>
        <authorList>
            <person name="Dunlap C."/>
        </authorList>
    </citation>
    <scope>NUCLEOTIDE SEQUENCE [LARGE SCALE GENOMIC DNA]</scope>
    <source>
        <strain evidence="1 2">NRRL B-41110</strain>
    </source>
</reference>
<proteinExistence type="predicted"/>
<dbReference type="RefSeq" id="WP_106836301.1">
    <property type="nucleotide sequence ID" value="NZ_JARMEW010000044.1"/>
</dbReference>
<evidence type="ECO:0000313" key="1">
    <source>
        <dbReference type="EMBL" id="PSK04221.1"/>
    </source>
</evidence>
<keyword evidence="2" id="KW-1185">Reference proteome</keyword>
<evidence type="ECO:0000313" key="2">
    <source>
        <dbReference type="Proteomes" id="UP000241645"/>
    </source>
</evidence>
<protein>
    <submittedName>
        <fullName evidence="1">Group-specific protein</fullName>
    </submittedName>
</protein>